<dbReference type="EMBL" id="DXBM01000034">
    <property type="protein sequence ID" value="HIZ46137.1"/>
    <property type="molecule type" value="Genomic_DNA"/>
</dbReference>
<dbReference type="AlphaFoldDB" id="A0A9D2EYT8"/>
<keyword evidence="1" id="KW-0472">Membrane</keyword>
<evidence type="ECO:0000313" key="3">
    <source>
        <dbReference type="Proteomes" id="UP000824062"/>
    </source>
</evidence>
<proteinExistence type="predicted"/>
<name>A0A9D2EYT8_9ACTN</name>
<feature type="transmembrane region" description="Helical" evidence="1">
    <location>
        <begin position="58"/>
        <end position="89"/>
    </location>
</feature>
<evidence type="ECO:0000313" key="2">
    <source>
        <dbReference type="EMBL" id="HIZ46137.1"/>
    </source>
</evidence>
<keyword evidence="1" id="KW-1133">Transmembrane helix</keyword>
<feature type="transmembrane region" description="Helical" evidence="1">
    <location>
        <begin position="254"/>
        <end position="273"/>
    </location>
</feature>
<accession>A0A9D2EYT8</accession>
<feature type="transmembrane region" description="Helical" evidence="1">
    <location>
        <begin position="222"/>
        <end position="242"/>
    </location>
</feature>
<dbReference type="InterPro" id="IPR049458">
    <property type="entry name" value="EpsG-like"/>
</dbReference>
<reference evidence="2" key="2">
    <citation type="submission" date="2021-04" db="EMBL/GenBank/DDBJ databases">
        <authorList>
            <person name="Gilroy R."/>
        </authorList>
    </citation>
    <scope>NUCLEOTIDE SEQUENCE</scope>
    <source>
        <strain evidence="2">ChiHjej12B11-14209</strain>
    </source>
</reference>
<feature type="transmembrane region" description="Helical" evidence="1">
    <location>
        <begin position="141"/>
        <end position="165"/>
    </location>
</feature>
<reference evidence="2" key="1">
    <citation type="journal article" date="2021" name="PeerJ">
        <title>Extensive microbial diversity within the chicken gut microbiome revealed by metagenomics and culture.</title>
        <authorList>
            <person name="Gilroy R."/>
            <person name="Ravi A."/>
            <person name="Getino M."/>
            <person name="Pursley I."/>
            <person name="Horton D.L."/>
            <person name="Alikhan N.F."/>
            <person name="Baker D."/>
            <person name="Gharbi K."/>
            <person name="Hall N."/>
            <person name="Watson M."/>
            <person name="Adriaenssens E.M."/>
            <person name="Foster-Nyarko E."/>
            <person name="Jarju S."/>
            <person name="Secka A."/>
            <person name="Antonio M."/>
            <person name="Oren A."/>
            <person name="Chaudhuri R.R."/>
            <person name="La Ragione R."/>
            <person name="Hildebrand F."/>
            <person name="Pallen M.J."/>
        </authorList>
    </citation>
    <scope>NUCLEOTIDE SEQUENCE</scope>
    <source>
        <strain evidence="2">ChiHjej12B11-14209</strain>
    </source>
</reference>
<dbReference type="Pfam" id="PF14897">
    <property type="entry name" value="EpsG"/>
    <property type="match status" value="1"/>
</dbReference>
<dbReference type="Proteomes" id="UP000824062">
    <property type="component" value="Unassembled WGS sequence"/>
</dbReference>
<feature type="transmembrane region" description="Helical" evidence="1">
    <location>
        <begin position="101"/>
        <end position="121"/>
    </location>
</feature>
<sequence length="348" mass="38926">MAVLAGAIAVPCVLAALRARNVGTDTSLYGMDIYFYARTNSLTNYLTINPSFSITFNLLSWLVAIMSPSLTIFLFLVQLGTSVPVVIALRMTSKKDAYLGYLMYLIIIYPMTFNIIRQAISQGSLVLSAALLFKKQYKKCILTYIIAVLIHHTALLGIVALITVVVSNNERKRLRNLWLGIMYGMTISVLLLYPKLSSIIAAMSGEYAKYLNDGTSEMFGSALFVSISLSSYLSVAIIAFRLKRIVANNRLDPLINICAVGSLSYSWAVHITALYRPSLYLISFFPMLAVESMSHICHPTENHLSAFDRALTSNRIRFILFTFFFCICFAQVYYGILGLHQICPYILR</sequence>
<organism evidence="2 3">
    <name type="scientific">Candidatus Olsenella pullistercoris</name>
    <dbReference type="NCBI Taxonomy" id="2838712"/>
    <lineage>
        <taxon>Bacteria</taxon>
        <taxon>Bacillati</taxon>
        <taxon>Actinomycetota</taxon>
        <taxon>Coriobacteriia</taxon>
        <taxon>Coriobacteriales</taxon>
        <taxon>Atopobiaceae</taxon>
        <taxon>Olsenella</taxon>
    </lineage>
</organism>
<keyword evidence="1" id="KW-0812">Transmembrane</keyword>
<feature type="transmembrane region" description="Helical" evidence="1">
    <location>
        <begin position="318"/>
        <end position="336"/>
    </location>
</feature>
<comment type="caution">
    <text evidence="2">The sequence shown here is derived from an EMBL/GenBank/DDBJ whole genome shotgun (WGS) entry which is preliminary data.</text>
</comment>
<feature type="transmembrane region" description="Helical" evidence="1">
    <location>
        <begin position="177"/>
        <end position="202"/>
    </location>
</feature>
<evidence type="ECO:0000256" key="1">
    <source>
        <dbReference type="SAM" id="Phobius"/>
    </source>
</evidence>
<protein>
    <submittedName>
        <fullName evidence="2">EpsG family protein</fullName>
    </submittedName>
</protein>
<gene>
    <name evidence="2" type="ORF">IAA19_03840</name>
</gene>